<dbReference type="PANTHER" id="PTHR33219">
    <property type="entry name" value="YLMG HOMOLOG PROTEIN 2, CHLOROPLASTIC"/>
    <property type="match status" value="1"/>
</dbReference>
<keyword evidence="2" id="KW-0472">Membrane</keyword>
<feature type="transmembrane region" description="Helical" evidence="2">
    <location>
        <begin position="70"/>
        <end position="90"/>
    </location>
</feature>
<dbReference type="EMBL" id="FMUN01000002">
    <property type="protein sequence ID" value="SCX99177.1"/>
    <property type="molecule type" value="Genomic_DNA"/>
</dbReference>
<accession>A0A0P9CS87</accession>
<dbReference type="OrthoDB" id="9806665at2"/>
<dbReference type="GO" id="GO:0016020">
    <property type="term" value="C:membrane"/>
    <property type="evidence" value="ECO:0007669"/>
    <property type="project" value="InterPro"/>
</dbReference>
<comment type="similarity">
    <text evidence="1">Belongs to the YggT family.</text>
</comment>
<keyword evidence="4" id="KW-1185">Reference proteome</keyword>
<dbReference type="InterPro" id="IPR003425">
    <property type="entry name" value="CCB3/YggT"/>
</dbReference>
<protein>
    <submittedName>
        <fullName evidence="3">YggT family protein</fullName>
    </submittedName>
</protein>
<name>A0A0P9CS87_9GAMM</name>
<dbReference type="AlphaFoldDB" id="A0A0P9CS87"/>
<sequence length="97" mass="10621">MGFAANFIDAVAFLVNAILRLAFWVILIRVLMSWVSPDPANPLVRALTQITDPILRPAQRLIPPVGGLDLSPIVVLLGIEFLRILVVSSLQQLAYGM</sequence>
<dbReference type="RefSeq" id="WP_054966535.1">
    <property type="nucleotide sequence ID" value="NZ_FMUN01000002.1"/>
</dbReference>
<evidence type="ECO:0000313" key="4">
    <source>
        <dbReference type="Proteomes" id="UP000183104"/>
    </source>
</evidence>
<dbReference type="Pfam" id="PF02325">
    <property type="entry name" value="CCB3_YggT"/>
    <property type="match status" value="1"/>
</dbReference>
<evidence type="ECO:0000313" key="3">
    <source>
        <dbReference type="EMBL" id="SCX99177.1"/>
    </source>
</evidence>
<gene>
    <name evidence="3" type="ORF">SAMN05661077_0964</name>
</gene>
<reference evidence="4" key="1">
    <citation type="submission" date="2016-10" db="EMBL/GenBank/DDBJ databases">
        <authorList>
            <person name="Varghese N."/>
        </authorList>
    </citation>
    <scope>NUCLEOTIDE SEQUENCE [LARGE SCALE GENOMIC DNA]</scope>
    <source>
        <strain evidence="4">HL 19</strain>
    </source>
</reference>
<dbReference type="PATRIC" id="fig|381306.5.peg.823"/>
<feature type="transmembrane region" description="Helical" evidence="2">
    <location>
        <begin position="7"/>
        <end position="32"/>
    </location>
</feature>
<proteinExistence type="inferred from homology"/>
<evidence type="ECO:0000256" key="1">
    <source>
        <dbReference type="ARBA" id="ARBA00010894"/>
    </source>
</evidence>
<dbReference type="STRING" id="381306.AN478_10360"/>
<dbReference type="Proteomes" id="UP000183104">
    <property type="component" value="Unassembled WGS sequence"/>
</dbReference>
<keyword evidence="2" id="KW-1133">Transmembrane helix</keyword>
<dbReference type="PANTHER" id="PTHR33219:SF14">
    <property type="entry name" value="PROTEIN COFACTOR ASSEMBLY OF COMPLEX C SUBUNIT B CCB3, CHLOROPLASTIC-RELATED"/>
    <property type="match status" value="1"/>
</dbReference>
<organism evidence="3 4">
    <name type="scientific">Thiohalorhabdus denitrificans</name>
    <dbReference type="NCBI Taxonomy" id="381306"/>
    <lineage>
        <taxon>Bacteria</taxon>
        <taxon>Pseudomonadati</taxon>
        <taxon>Pseudomonadota</taxon>
        <taxon>Gammaproteobacteria</taxon>
        <taxon>Thiohalorhabdales</taxon>
        <taxon>Thiohalorhabdaceae</taxon>
        <taxon>Thiohalorhabdus</taxon>
    </lineage>
</organism>
<keyword evidence="2" id="KW-0812">Transmembrane</keyword>
<evidence type="ECO:0000256" key="2">
    <source>
        <dbReference type="SAM" id="Phobius"/>
    </source>
</evidence>